<evidence type="ECO:0000313" key="2">
    <source>
        <dbReference type="EMBL" id="PHU37693.1"/>
    </source>
</evidence>
<name>A0A2G3E3P1_9FIRM</name>
<feature type="transmembrane region" description="Helical" evidence="1">
    <location>
        <begin position="20"/>
        <end position="36"/>
    </location>
</feature>
<reference evidence="2 3" key="1">
    <citation type="submission" date="2017-10" db="EMBL/GenBank/DDBJ databases">
        <title>Resolving the taxonomy of Roseburia spp., Eubacterium rectale and Agathobacter spp. through phylogenomic analysis.</title>
        <authorList>
            <person name="Sheridan P.O."/>
            <person name="Walker A.W."/>
            <person name="Duncan S.H."/>
            <person name="Scott K.P."/>
            <person name="Toole P.W.O."/>
            <person name="Luis P."/>
            <person name="Flint H.J."/>
        </authorList>
    </citation>
    <scope>NUCLEOTIDE SEQUENCE [LARGE SCALE GENOMIC DNA]</scope>
    <source>
        <strain evidence="2 3">JK623</strain>
    </source>
</reference>
<evidence type="ECO:0000313" key="3">
    <source>
        <dbReference type="Proteomes" id="UP000224563"/>
    </source>
</evidence>
<organism evidence="2 3">
    <name type="scientific">Agathobacter ruminis</name>
    <dbReference type="NCBI Taxonomy" id="1712665"/>
    <lineage>
        <taxon>Bacteria</taxon>
        <taxon>Bacillati</taxon>
        <taxon>Bacillota</taxon>
        <taxon>Clostridia</taxon>
        <taxon>Lachnospirales</taxon>
        <taxon>Lachnospiraceae</taxon>
        <taxon>Agathobacter</taxon>
    </lineage>
</organism>
<comment type="caution">
    <text evidence="2">The sequence shown here is derived from an EMBL/GenBank/DDBJ whole genome shotgun (WGS) entry which is preliminary data.</text>
</comment>
<protein>
    <submittedName>
        <fullName evidence="2">Uncharacterized protein</fullName>
    </submittedName>
</protein>
<evidence type="ECO:0000256" key="1">
    <source>
        <dbReference type="SAM" id="Phobius"/>
    </source>
</evidence>
<sequence>MAKYIIEENKTTKYEKNYKFPLINIIPAVIWAIPIHQKLSPMIGKGGAYGVAIAFVILYMILSFIHIVALAPAVGGVIILTALFWAPVDHLGSLAVRIILKGLILLIAIMIELGVFANATLPWLQEKTNKPRIRRVEE</sequence>
<feature type="transmembrane region" description="Helical" evidence="1">
    <location>
        <begin position="98"/>
        <end position="124"/>
    </location>
</feature>
<keyword evidence="1" id="KW-0472">Membrane</keyword>
<keyword evidence="1" id="KW-0812">Transmembrane</keyword>
<dbReference type="RefSeq" id="WP_099386101.1">
    <property type="nucleotide sequence ID" value="NZ_JANSWH010000019.1"/>
</dbReference>
<keyword evidence="3" id="KW-1185">Reference proteome</keyword>
<feature type="transmembrane region" description="Helical" evidence="1">
    <location>
        <begin position="42"/>
        <end position="62"/>
    </location>
</feature>
<keyword evidence="1" id="KW-1133">Transmembrane helix</keyword>
<feature type="transmembrane region" description="Helical" evidence="1">
    <location>
        <begin position="67"/>
        <end position="86"/>
    </location>
</feature>
<proteinExistence type="predicted"/>
<dbReference type="EMBL" id="PDYG01000032">
    <property type="protein sequence ID" value="PHU37693.1"/>
    <property type="molecule type" value="Genomic_DNA"/>
</dbReference>
<gene>
    <name evidence="2" type="ORF">CSX02_06730</name>
</gene>
<dbReference type="Proteomes" id="UP000224563">
    <property type="component" value="Unassembled WGS sequence"/>
</dbReference>
<reference evidence="2 3" key="2">
    <citation type="submission" date="2017-10" db="EMBL/GenBank/DDBJ databases">
        <authorList>
            <person name="Banno H."/>
            <person name="Chua N.-H."/>
        </authorList>
    </citation>
    <scope>NUCLEOTIDE SEQUENCE [LARGE SCALE GENOMIC DNA]</scope>
    <source>
        <strain evidence="2 3">JK623</strain>
    </source>
</reference>
<accession>A0A2G3E3P1</accession>
<dbReference type="AlphaFoldDB" id="A0A2G3E3P1"/>